<comment type="caution">
    <text evidence="3">The sequence shown here is derived from an EMBL/GenBank/DDBJ whole genome shotgun (WGS) entry which is preliminary data.</text>
</comment>
<feature type="compositionally biased region" description="Basic residues" evidence="1">
    <location>
        <begin position="180"/>
        <end position="189"/>
    </location>
</feature>
<name>A0A175REV7_9HYPH</name>
<dbReference type="InterPro" id="IPR000305">
    <property type="entry name" value="GIY-YIG_endonuc"/>
</dbReference>
<dbReference type="PATRIC" id="fig|401562.4.peg.4745"/>
<feature type="region of interest" description="Disordered" evidence="1">
    <location>
        <begin position="180"/>
        <end position="200"/>
    </location>
</feature>
<evidence type="ECO:0000259" key="2">
    <source>
        <dbReference type="PROSITE" id="PS50164"/>
    </source>
</evidence>
<dbReference type="PROSITE" id="PS50164">
    <property type="entry name" value="GIY_YIG"/>
    <property type="match status" value="1"/>
</dbReference>
<evidence type="ECO:0000256" key="1">
    <source>
        <dbReference type="SAM" id="MobiDB-lite"/>
    </source>
</evidence>
<evidence type="ECO:0000313" key="4">
    <source>
        <dbReference type="Proteomes" id="UP000078529"/>
    </source>
</evidence>
<reference evidence="3 4" key="1">
    <citation type="journal article" date="2016" name="Front. Microbiol.">
        <title>Genomic Resource of Rice Seed Associated Bacteria.</title>
        <authorList>
            <person name="Midha S."/>
            <person name="Bansal K."/>
            <person name="Sharma S."/>
            <person name="Kumar N."/>
            <person name="Patil P.P."/>
            <person name="Chaudhry V."/>
            <person name="Patil P.B."/>
        </authorList>
    </citation>
    <scope>NUCLEOTIDE SEQUENCE [LARGE SCALE GENOMIC DNA]</scope>
    <source>
        <strain evidence="3 4">NS365</strain>
    </source>
</reference>
<dbReference type="Pfam" id="PF01541">
    <property type="entry name" value="GIY-YIG"/>
    <property type="match status" value="1"/>
</dbReference>
<dbReference type="Gene3D" id="3.40.1440.10">
    <property type="entry name" value="GIY-YIG endonuclease"/>
    <property type="match status" value="1"/>
</dbReference>
<dbReference type="InterPro" id="IPR035901">
    <property type="entry name" value="GIY-YIG_endonuc_sf"/>
</dbReference>
<feature type="domain" description="GIY-YIG" evidence="2">
    <location>
        <begin position="61"/>
        <end position="167"/>
    </location>
</feature>
<dbReference type="Proteomes" id="UP000078529">
    <property type="component" value="Unassembled WGS sequence"/>
</dbReference>
<dbReference type="EMBL" id="LDQA01000086">
    <property type="protein sequence ID" value="KTR02206.1"/>
    <property type="molecule type" value="Genomic_DNA"/>
</dbReference>
<dbReference type="SUPFAM" id="SSF82771">
    <property type="entry name" value="GIY-YIG endonuclease"/>
    <property type="match status" value="1"/>
</dbReference>
<organism evidence="3 4">
    <name type="scientific">Aureimonas ureilytica</name>
    <dbReference type="NCBI Taxonomy" id="401562"/>
    <lineage>
        <taxon>Bacteria</taxon>
        <taxon>Pseudomonadati</taxon>
        <taxon>Pseudomonadota</taxon>
        <taxon>Alphaproteobacteria</taxon>
        <taxon>Hyphomicrobiales</taxon>
        <taxon>Aurantimonadaceae</taxon>
        <taxon>Aureimonas</taxon>
    </lineage>
</organism>
<accession>A0A175REV7</accession>
<dbReference type="AlphaFoldDB" id="A0A175REV7"/>
<gene>
    <name evidence="3" type="ORF">NS365_22220</name>
</gene>
<protein>
    <recommendedName>
        <fullName evidence="2">GIY-YIG domain-containing protein</fullName>
    </recommendedName>
</protein>
<evidence type="ECO:0000313" key="3">
    <source>
        <dbReference type="EMBL" id="KTR02206.1"/>
    </source>
</evidence>
<dbReference type="CDD" id="cd00719">
    <property type="entry name" value="GIY-YIG_SF"/>
    <property type="match status" value="1"/>
</dbReference>
<proteinExistence type="predicted"/>
<sequence>MPRLPFAETCELAIEDLSVDAGLLFDEEDLRSLRHARLCASAMGLESQLSTFRDAPDPYAPTHWVYAICNPDGTPFYVGMTTCLERRWQQHRSSVSLLPKLEARLADPSDRPADTQLMFRRIKRIATYLNQGTGPMFKQLGEAFSREEALALETTWVHRMTAKGYELLNPGEHRAIRKQYRSRSRSKLQYHRDAAPVGPR</sequence>
<keyword evidence="4" id="KW-1185">Reference proteome</keyword>
<dbReference type="RefSeq" id="WP_058602472.1">
    <property type="nucleotide sequence ID" value="NZ_LDQA01000086.1"/>
</dbReference>